<name>A0A6I8VV08_DROPS</name>
<dbReference type="KEGG" id="dpo:26533633"/>
<evidence type="ECO:0000313" key="4">
    <source>
        <dbReference type="RefSeq" id="XP_033234439.1"/>
    </source>
</evidence>
<organism evidence="3 4">
    <name type="scientific">Drosophila pseudoobscura pseudoobscura</name>
    <name type="common">Fruit fly</name>
    <dbReference type="NCBI Taxonomy" id="46245"/>
    <lineage>
        <taxon>Eukaryota</taxon>
        <taxon>Metazoa</taxon>
        <taxon>Ecdysozoa</taxon>
        <taxon>Arthropoda</taxon>
        <taxon>Hexapoda</taxon>
        <taxon>Insecta</taxon>
        <taxon>Pterygota</taxon>
        <taxon>Neoptera</taxon>
        <taxon>Endopterygota</taxon>
        <taxon>Diptera</taxon>
        <taxon>Brachycera</taxon>
        <taxon>Muscomorpha</taxon>
        <taxon>Ephydroidea</taxon>
        <taxon>Drosophilidae</taxon>
        <taxon>Drosophila</taxon>
        <taxon>Sophophora</taxon>
    </lineage>
</organism>
<keyword evidence="2" id="KW-0732">Signal</keyword>
<dbReference type="ExpressionAtlas" id="A0A6I8VV08">
    <property type="expression patterns" value="baseline"/>
</dbReference>
<feature type="chain" id="PRO_5026069668" evidence="2">
    <location>
        <begin position="26"/>
        <end position="478"/>
    </location>
</feature>
<dbReference type="AlphaFoldDB" id="A0A6I8VV08"/>
<proteinExistence type="predicted"/>
<reference evidence="4" key="2">
    <citation type="submission" date="2025-08" db="UniProtKB">
        <authorList>
            <consortium name="RefSeq"/>
        </authorList>
    </citation>
    <scope>IDENTIFICATION</scope>
    <source>
        <strain evidence="4">MV-25-SWS-2005</strain>
        <tissue evidence="4">Whole body</tissue>
    </source>
</reference>
<dbReference type="RefSeq" id="XP_033234439.1">
    <property type="nucleotide sequence ID" value="XM_033378548.1"/>
</dbReference>
<evidence type="ECO:0000256" key="1">
    <source>
        <dbReference type="SAM" id="MobiDB-lite"/>
    </source>
</evidence>
<sequence>MWKMNLYSVLCAFCLLFVMIHRRHAILAVPIHSVQGPRSSNESSLQEPHVDSEHPKIVESIINPRQAQALGSGSNMGLSTGLGSKFSSKVRKNSPMMISEQREASGKQRRLRAIEDLFARTTTRPKELTIPLARGIVDSMGRRKSNYWTVTYGDVWRDTRLVDSYLSRAPRIHLVSNPLVNYYPDDKRLATVCKDKSTLISENSRFEGMGVRHVRLLLPRAKERTCRIFEKRDHSPRTFEMHHTCLSQDVRHDSRVPSPELVIPHESGYNSLLQMNNVCILVIHHKTNIFLNSSSPSNRRAGRPICKAVEMNTSVDAAAKEAHRRGKYTVVKWNLKDAMCEIHRILKAEWEREYAEFASIKHRGYCSLFPSTSSKPWFLNKTKLKAIDAKRINRLLSGNAFDRHTLAKMHVVPSNICDTCDSIDNASHLIFNCTKYNTTRQNFPSLRKYNDIYKFFEKENTSAYQTLIDFIDKTDVKL</sequence>
<gene>
    <name evidence="4" type="primary">LOC26533633</name>
</gene>
<feature type="compositionally biased region" description="Polar residues" evidence="1">
    <location>
        <begin position="36"/>
        <end position="46"/>
    </location>
</feature>
<reference evidence="3" key="1">
    <citation type="submission" date="2024-06" db="UniProtKB">
        <authorList>
            <consortium name="RefSeq"/>
        </authorList>
    </citation>
    <scope>NUCLEOTIDE SEQUENCE [LARGE SCALE GENOMIC DNA]</scope>
    <source>
        <strain evidence="3">MV2-25</strain>
    </source>
</reference>
<evidence type="ECO:0000256" key="2">
    <source>
        <dbReference type="SAM" id="SignalP"/>
    </source>
</evidence>
<keyword evidence="3" id="KW-1185">Reference proteome</keyword>
<evidence type="ECO:0000313" key="3">
    <source>
        <dbReference type="Proteomes" id="UP000001819"/>
    </source>
</evidence>
<feature type="region of interest" description="Disordered" evidence="1">
    <location>
        <begin position="35"/>
        <end position="54"/>
    </location>
</feature>
<feature type="signal peptide" evidence="2">
    <location>
        <begin position="1"/>
        <end position="25"/>
    </location>
</feature>
<dbReference type="InParanoid" id="A0A6I8VV08"/>
<dbReference type="Proteomes" id="UP000001819">
    <property type="component" value="Chromosome 3"/>
</dbReference>
<accession>A0A6I8VV08</accession>
<protein>
    <submittedName>
        <fullName evidence="4">Uncharacterized protein isoform X1</fullName>
    </submittedName>
</protein>